<feature type="domain" description="DUF397" evidence="2">
    <location>
        <begin position="10"/>
        <end position="61"/>
    </location>
</feature>
<dbReference type="InterPro" id="IPR007278">
    <property type="entry name" value="DUF397"/>
</dbReference>
<dbReference type="Pfam" id="PF04149">
    <property type="entry name" value="DUF397"/>
    <property type="match status" value="1"/>
</dbReference>
<dbReference type="EMBL" id="PJNB01000001">
    <property type="protein sequence ID" value="PKW18471.1"/>
    <property type="molecule type" value="Genomic_DNA"/>
</dbReference>
<protein>
    <submittedName>
        <fullName evidence="3">Uncharacterized protein DUF397</fullName>
    </submittedName>
</protein>
<feature type="region of interest" description="Disordered" evidence="1">
    <location>
        <begin position="1"/>
        <end position="27"/>
    </location>
</feature>
<name>A0A2N3Y6H8_SACSN</name>
<dbReference type="RefSeq" id="WP_010696075.1">
    <property type="nucleotide sequence ID" value="NZ_CP061007.1"/>
</dbReference>
<evidence type="ECO:0000256" key="1">
    <source>
        <dbReference type="SAM" id="MobiDB-lite"/>
    </source>
</evidence>
<dbReference type="STRING" id="994479.GCA_000194155_03105"/>
<proteinExistence type="predicted"/>
<dbReference type="OrthoDB" id="3430276at2"/>
<evidence type="ECO:0000259" key="2">
    <source>
        <dbReference type="Pfam" id="PF04149"/>
    </source>
</evidence>
<evidence type="ECO:0000313" key="3">
    <source>
        <dbReference type="EMBL" id="PKW18471.1"/>
    </source>
</evidence>
<keyword evidence="4" id="KW-1185">Reference proteome</keyword>
<comment type="caution">
    <text evidence="3">The sequence shown here is derived from an EMBL/GenBank/DDBJ whole genome shotgun (WGS) entry which is preliminary data.</text>
</comment>
<organism evidence="3 4">
    <name type="scientific">Saccharopolyspora spinosa</name>
    <dbReference type="NCBI Taxonomy" id="60894"/>
    <lineage>
        <taxon>Bacteria</taxon>
        <taxon>Bacillati</taxon>
        <taxon>Actinomycetota</taxon>
        <taxon>Actinomycetes</taxon>
        <taxon>Pseudonocardiales</taxon>
        <taxon>Pseudonocardiaceae</taxon>
        <taxon>Saccharopolyspora</taxon>
    </lineage>
</organism>
<reference evidence="3" key="1">
    <citation type="submission" date="2017-12" db="EMBL/GenBank/DDBJ databases">
        <title>Sequencing the genomes of 1000 Actinobacteria strains.</title>
        <authorList>
            <person name="Klenk H.-P."/>
        </authorList>
    </citation>
    <scope>NUCLEOTIDE SEQUENCE [LARGE SCALE GENOMIC DNA]</scope>
    <source>
        <strain evidence="3">DSM 44228</strain>
    </source>
</reference>
<dbReference type="Proteomes" id="UP000233786">
    <property type="component" value="Unassembled WGS sequence"/>
</dbReference>
<sequence>MSVSHTTPSGWRKSSRSTNTDNCVEVGSIGDGAAVRDTKNRATGYFTANREQWSAFVAAFKGGKFDA</sequence>
<accession>A0A2N3Y6H8</accession>
<evidence type="ECO:0000313" key="4">
    <source>
        <dbReference type="Proteomes" id="UP000233786"/>
    </source>
</evidence>
<dbReference type="AlphaFoldDB" id="A0A2N3Y6H8"/>
<gene>
    <name evidence="3" type="ORF">A8926_6558</name>
</gene>